<keyword evidence="3" id="KW-1185">Reference proteome</keyword>
<feature type="region of interest" description="Disordered" evidence="1">
    <location>
        <begin position="161"/>
        <end position="191"/>
    </location>
</feature>
<gene>
    <name evidence="2" type="ORF">KPH14_010069</name>
</gene>
<organism evidence="2 3">
    <name type="scientific">Odynerus spinipes</name>
    <dbReference type="NCBI Taxonomy" id="1348599"/>
    <lineage>
        <taxon>Eukaryota</taxon>
        <taxon>Metazoa</taxon>
        <taxon>Ecdysozoa</taxon>
        <taxon>Arthropoda</taxon>
        <taxon>Hexapoda</taxon>
        <taxon>Insecta</taxon>
        <taxon>Pterygota</taxon>
        <taxon>Neoptera</taxon>
        <taxon>Endopterygota</taxon>
        <taxon>Hymenoptera</taxon>
        <taxon>Apocrita</taxon>
        <taxon>Aculeata</taxon>
        <taxon>Vespoidea</taxon>
        <taxon>Vespidae</taxon>
        <taxon>Eumeninae</taxon>
        <taxon>Odynerus</taxon>
    </lineage>
</organism>
<name>A0AAD9VTD9_9HYME</name>
<protein>
    <submittedName>
        <fullName evidence="2">Uncharacterized protein</fullName>
    </submittedName>
</protein>
<feature type="compositionally biased region" description="Basic and acidic residues" evidence="1">
    <location>
        <begin position="51"/>
        <end position="64"/>
    </location>
</feature>
<reference evidence="2" key="1">
    <citation type="submission" date="2021-08" db="EMBL/GenBank/DDBJ databases">
        <authorList>
            <person name="Misof B."/>
            <person name="Oliver O."/>
            <person name="Podsiadlowski L."/>
            <person name="Donath A."/>
            <person name="Peters R."/>
            <person name="Mayer C."/>
            <person name="Rust J."/>
            <person name="Gunkel S."/>
            <person name="Lesny P."/>
            <person name="Martin S."/>
            <person name="Oeyen J.P."/>
            <person name="Petersen M."/>
            <person name="Panagiotis P."/>
            <person name="Wilbrandt J."/>
            <person name="Tanja T."/>
        </authorList>
    </citation>
    <scope>NUCLEOTIDE SEQUENCE</scope>
    <source>
        <strain evidence="2">GBR_01_08_01A</strain>
        <tissue evidence="2">Thorax + abdomen</tissue>
    </source>
</reference>
<comment type="caution">
    <text evidence="2">The sequence shown here is derived from an EMBL/GenBank/DDBJ whole genome shotgun (WGS) entry which is preliminary data.</text>
</comment>
<proteinExistence type="predicted"/>
<sequence length="191" mass="21343">MPPSKVESSTKFNGNAELSSLSKLVRTSKMKLPRGVLPIPLIMDQDAENVENERTKEKTGKNEEPVQNSAAKKKETVAEVNSKEKDPIESDNIDPPYPALPPNRHVDDQIIVRRQNGNRFRVKPGVQEIGEELNPIDRLAGLDDVGDKHLDAVDDQYVGAEYEPQVQPKAHDLRLAEGEEEEDEDDPDDTI</sequence>
<evidence type="ECO:0000256" key="1">
    <source>
        <dbReference type="SAM" id="MobiDB-lite"/>
    </source>
</evidence>
<evidence type="ECO:0000313" key="2">
    <source>
        <dbReference type="EMBL" id="KAK2585395.1"/>
    </source>
</evidence>
<feature type="region of interest" description="Disordered" evidence="1">
    <location>
        <begin position="40"/>
        <end position="106"/>
    </location>
</feature>
<accession>A0AAD9VTD9</accession>
<feature type="compositionally biased region" description="Acidic residues" evidence="1">
    <location>
        <begin position="178"/>
        <end position="191"/>
    </location>
</feature>
<feature type="compositionally biased region" description="Basic and acidic residues" evidence="1">
    <location>
        <begin position="72"/>
        <end position="88"/>
    </location>
</feature>
<dbReference type="Proteomes" id="UP001258017">
    <property type="component" value="Unassembled WGS sequence"/>
</dbReference>
<reference evidence="2" key="2">
    <citation type="journal article" date="2023" name="Commun. Biol.">
        <title>Intrasexual cuticular hydrocarbon dimorphism in a wasp sheds light on hydrocarbon biosynthesis genes in Hymenoptera.</title>
        <authorList>
            <person name="Moris V.C."/>
            <person name="Podsiadlowski L."/>
            <person name="Martin S."/>
            <person name="Oeyen J.P."/>
            <person name="Donath A."/>
            <person name="Petersen M."/>
            <person name="Wilbrandt J."/>
            <person name="Misof B."/>
            <person name="Liedtke D."/>
            <person name="Thamm M."/>
            <person name="Scheiner R."/>
            <person name="Schmitt T."/>
            <person name="Niehuis O."/>
        </authorList>
    </citation>
    <scope>NUCLEOTIDE SEQUENCE</scope>
    <source>
        <strain evidence="2">GBR_01_08_01A</strain>
    </source>
</reference>
<dbReference type="AlphaFoldDB" id="A0AAD9VTD9"/>
<evidence type="ECO:0000313" key="3">
    <source>
        <dbReference type="Proteomes" id="UP001258017"/>
    </source>
</evidence>
<dbReference type="EMBL" id="JAIFRP010000021">
    <property type="protein sequence ID" value="KAK2585395.1"/>
    <property type="molecule type" value="Genomic_DNA"/>
</dbReference>